<dbReference type="InterPro" id="IPR009577">
    <property type="entry name" value="Sm_multidrug_ex"/>
</dbReference>
<dbReference type="EMBL" id="CP001083">
    <property type="protein sequence ID" value="ACQ53667.1"/>
    <property type="molecule type" value="Genomic_DNA"/>
</dbReference>
<dbReference type="RefSeq" id="WP_003360976.1">
    <property type="nucleotide sequence ID" value="NC_012658.1"/>
</dbReference>
<gene>
    <name evidence="2" type="ordered locus">CLJ_B1065</name>
</gene>
<dbReference type="Proteomes" id="UP000002333">
    <property type="component" value="Chromosome"/>
</dbReference>
<keyword evidence="1" id="KW-1133">Transmembrane helix</keyword>
<feature type="transmembrane region" description="Helical" evidence="1">
    <location>
        <begin position="105"/>
        <end position="131"/>
    </location>
</feature>
<keyword evidence="1" id="KW-0472">Membrane</keyword>
<reference evidence="2 3" key="1">
    <citation type="journal article" date="2007" name="PLoS ONE">
        <title>Analysis of the neurotoxin complex genes in Clostridium botulinum A1-A4 and B1 strains: BoNT/A3, /Ba4 and /B1 clusters are located within plasmids.</title>
        <authorList>
            <person name="Smith T.J."/>
            <person name="Hill K.K."/>
            <person name="Foley B.T."/>
            <person name="Detter J.C."/>
            <person name="Munk A.C."/>
            <person name="Bruce D.C."/>
            <person name="Doggett N.A."/>
            <person name="Smith L.A."/>
            <person name="Marks J.D."/>
            <person name="Xie G."/>
            <person name="Brettin T.S."/>
        </authorList>
    </citation>
    <scope>NUCLEOTIDE SEQUENCE [LARGE SCALE GENOMIC DNA]</scope>
    <source>
        <strain evidence="3">657 / Type Ba4</strain>
    </source>
</reference>
<dbReference type="KEGG" id="cbi:CLJ_B1065"/>
<proteinExistence type="predicted"/>
<dbReference type="Pfam" id="PF06695">
    <property type="entry name" value="Sm_multidrug_ex"/>
    <property type="match status" value="1"/>
</dbReference>
<evidence type="ECO:0000256" key="1">
    <source>
        <dbReference type="SAM" id="Phobius"/>
    </source>
</evidence>
<dbReference type="PANTHER" id="PTHR36007">
    <property type="entry name" value="TRANSPORT PROTEIN-RELATED"/>
    <property type="match status" value="1"/>
</dbReference>
<name>A0A3F2ZUE4_CLOB6</name>
<sequence>MEELVIWFTTHLGGVFSKEFIIFIISMVPILELRGGLLAASLLKVSIYRAIPICIIGNIIPIPFILLFIKKIFKWLKRTKIFYRIIDKIEKRAMEKSDKITKYEFWGLALFVGIPLPGTGAWTGSLIASLLELDIKKAVIAELVGLIIATIIMSIISYGVLGMVLQ</sequence>
<feature type="transmembrane region" description="Helical" evidence="1">
    <location>
        <begin position="143"/>
        <end position="165"/>
    </location>
</feature>
<evidence type="ECO:0000313" key="2">
    <source>
        <dbReference type="EMBL" id="ACQ53667.1"/>
    </source>
</evidence>
<dbReference type="PANTHER" id="PTHR36007:SF2">
    <property type="entry name" value="TRANSPORT PROTEIN-RELATED"/>
    <property type="match status" value="1"/>
</dbReference>
<organism evidence="2 3">
    <name type="scientific">Clostridium botulinum (strain 657 / Type Ba4)</name>
    <dbReference type="NCBI Taxonomy" id="515621"/>
    <lineage>
        <taxon>Bacteria</taxon>
        <taxon>Bacillati</taxon>
        <taxon>Bacillota</taxon>
        <taxon>Clostridia</taxon>
        <taxon>Eubacteriales</taxon>
        <taxon>Clostridiaceae</taxon>
        <taxon>Clostridium</taxon>
    </lineage>
</organism>
<evidence type="ECO:0000313" key="3">
    <source>
        <dbReference type="Proteomes" id="UP000002333"/>
    </source>
</evidence>
<protein>
    <submittedName>
        <fullName evidence="2">Small multidrug export protein</fullName>
    </submittedName>
</protein>
<dbReference type="AlphaFoldDB" id="A0A3F2ZUE4"/>
<keyword evidence="1" id="KW-0812">Transmembrane</keyword>
<feature type="transmembrane region" description="Helical" evidence="1">
    <location>
        <begin position="50"/>
        <end position="69"/>
    </location>
</feature>
<reference evidence="3" key="2">
    <citation type="submission" date="2008-05" db="EMBL/GenBank/DDBJ databases">
        <title>Genome sequence of Clostridium botulinum Ba4 strain 657.</title>
        <authorList>
            <person name="Shrivastava S."/>
            <person name="Brown J.L."/>
            <person name="Bruce D."/>
            <person name="Detter C."/>
            <person name="Munk C."/>
            <person name="Smith L.A."/>
            <person name="Smith T.J."/>
            <person name="Sutton G."/>
            <person name="Brettin T.S."/>
        </authorList>
    </citation>
    <scope>NUCLEOTIDE SEQUENCE [LARGE SCALE GENOMIC DNA]</scope>
    <source>
        <strain evidence="3">657 / Type Ba4</strain>
    </source>
</reference>
<accession>A0A3F2ZUE4</accession>